<accession>A0ABM4WPM4</accession>
<organism evidence="1 2">
    <name type="scientific">Coffea arabica</name>
    <name type="common">Arabian coffee</name>
    <dbReference type="NCBI Taxonomy" id="13443"/>
    <lineage>
        <taxon>Eukaryota</taxon>
        <taxon>Viridiplantae</taxon>
        <taxon>Streptophyta</taxon>
        <taxon>Embryophyta</taxon>
        <taxon>Tracheophyta</taxon>
        <taxon>Spermatophyta</taxon>
        <taxon>Magnoliopsida</taxon>
        <taxon>eudicotyledons</taxon>
        <taxon>Gunneridae</taxon>
        <taxon>Pentapetalae</taxon>
        <taxon>asterids</taxon>
        <taxon>lamiids</taxon>
        <taxon>Gentianales</taxon>
        <taxon>Rubiaceae</taxon>
        <taxon>Ixoroideae</taxon>
        <taxon>Gardenieae complex</taxon>
        <taxon>Bertiereae - Coffeeae clade</taxon>
        <taxon>Coffeeae</taxon>
        <taxon>Coffea</taxon>
    </lineage>
</organism>
<dbReference type="InterPro" id="IPR043502">
    <property type="entry name" value="DNA/RNA_pol_sf"/>
</dbReference>
<keyword evidence="1" id="KW-1185">Reference proteome</keyword>
<dbReference type="GeneID" id="140036288"/>
<proteinExistence type="predicted"/>
<gene>
    <name evidence="2" type="primary">LOC140036288</name>
</gene>
<dbReference type="PANTHER" id="PTHR15503">
    <property type="entry name" value="LDOC1 RELATED"/>
    <property type="match status" value="1"/>
</dbReference>
<dbReference type="InterPro" id="IPR021109">
    <property type="entry name" value="Peptidase_aspartic_dom_sf"/>
</dbReference>
<protein>
    <submittedName>
        <fullName evidence="2">Uncharacterized protein</fullName>
    </submittedName>
</protein>
<reference evidence="2" key="1">
    <citation type="submission" date="2025-08" db="UniProtKB">
        <authorList>
            <consortium name="RefSeq"/>
        </authorList>
    </citation>
    <scope>IDENTIFICATION</scope>
    <source>
        <tissue evidence="2">Leaves</tissue>
    </source>
</reference>
<evidence type="ECO:0000313" key="1">
    <source>
        <dbReference type="Proteomes" id="UP001652660"/>
    </source>
</evidence>
<dbReference type="Pfam" id="PF08284">
    <property type="entry name" value="RVP_2"/>
    <property type="match status" value="1"/>
</dbReference>
<dbReference type="Proteomes" id="UP001652660">
    <property type="component" value="Chromosome 2e"/>
</dbReference>
<evidence type="ECO:0000313" key="2">
    <source>
        <dbReference type="RefSeq" id="XP_071933743.1"/>
    </source>
</evidence>
<dbReference type="InterPro" id="IPR032567">
    <property type="entry name" value="RTL1-rel"/>
</dbReference>
<dbReference type="SUPFAM" id="SSF56672">
    <property type="entry name" value="DNA/RNA polymerases"/>
    <property type="match status" value="1"/>
</dbReference>
<name>A0ABM4WPM4_COFAR</name>
<dbReference type="Gene3D" id="3.10.10.10">
    <property type="entry name" value="HIV Type 1 Reverse Transcriptase, subunit A, domain 1"/>
    <property type="match status" value="1"/>
</dbReference>
<sequence length="187" mass="21953">MDHPYRVAAPGDRILVSHVKHPNCMVESKNRNLDVDLVQINMSDFDVILGVDWFTRHYAYIDCRGKKVYRALRKGCEVYLDYVVDVEKEEKLEKIPIVKSFLDVFLDDLPRLPPKREIEFEINIDPAVALISKAPFRMAPTELKEFKEQLHELLDQKFIRPSVSTWSALMLFVKKKDSNLRLCINYR</sequence>
<dbReference type="Gene3D" id="2.40.70.10">
    <property type="entry name" value="Acid Proteases"/>
    <property type="match status" value="1"/>
</dbReference>
<dbReference type="RefSeq" id="XP_071933743.1">
    <property type="nucleotide sequence ID" value="XM_072077642.1"/>
</dbReference>
<dbReference type="PANTHER" id="PTHR15503:SF45">
    <property type="entry name" value="RNA-DIRECTED DNA POLYMERASE HOMOLOG"/>
    <property type="match status" value="1"/>
</dbReference>